<dbReference type="Gene3D" id="1.25.10.10">
    <property type="entry name" value="Leucine-rich Repeat Variant"/>
    <property type="match status" value="1"/>
</dbReference>
<sequence>MSTDSISTQRRLEELDNILDSALKQFDPDLEPFEILICQLDSYREDQVSRAESLFSLARNCRLDSLSLALSRLLSSPLPDLRAQAALLLGEHFTTAFFERLKRTTLDTLKSALLSAFRNKLFKLDVDNLFQTISDFHATGSWPELLPFLFECVNSQSPNLQEYALLVFKRLAQNLDSHADLIFHLNTFQQIFRECLDNCSSWDVKIAALDASISFVQFIPNQNDPNRFDYLLRLMMRTLTNALNSGSESKSEESLQLLIKLAKTDPRFFERQLEKVLQLMLNITVDDSLEVDIKHSAIEFLMALVESDPRMISKEPQFIKRLFDELMYMLFDVEYVDEDEYEVDNFWGTSDYILAKKCLSKLSILLDEKMIFQRVLRLFSHLLGTSIWQQRHATLIAIPKIALGSNKMMPKNMEEVVPMILESVNDPHPWVQLAAINAIKQLSVCLCPMFQNLYHEIVLVTLVEVMNEDLRPKLQVSATSAVLSFMRYGDEKIQVFYKRTIWHEFSKFIRAGHIIGHPELRILSCGLVDEFFKCLEDKFLQCSEDKFLQCSEDLAKLRNSISNNQIENYINDLKSLLRWFDVKCNKSKNKLE</sequence>
<keyword evidence="6" id="KW-0653">Protein transport</keyword>
<accession>A0A6P5Z312</accession>
<keyword evidence="3" id="KW-0813">Transport</keyword>
<dbReference type="InterPro" id="IPR041653">
    <property type="entry name" value="Importin_rep_4"/>
</dbReference>
<dbReference type="InterPro" id="IPR057672">
    <property type="entry name" value="TPR_IPO4/5"/>
</dbReference>
<dbReference type="OrthoDB" id="543373at2759"/>
<evidence type="ECO:0000313" key="9">
    <source>
        <dbReference type="Proteomes" id="UP000515121"/>
    </source>
</evidence>
<evidence type="ECO:0000313" key="10">
    <source>
        <dbReference type="RefSeq" id="XP_022747119.1"/>
    </source>
</evidence>
<dbReference type="InterPro" id="IPR016024">
    <property type="entry name" value="ARM-type_fold"/>
</dbReference>
<dbReference type="GO" id="GO:0005737">
    <property type="term" value="C:cytoplasm"/>
    <property type="evidence" value="ECO:0007669"/>
    <property type="project" value="UniProtKB-SubCell"/>
</dbReference>
<evidence type="ECO:0000256" key="7">
    <source>
        <dbReference type="ARBA" id="ARBA00023242"/>
    </source>
</evidence>
<organism evidence="9 10">
    <name type="scientific">Durio zibethinus</name>
    <name type="common">Durian</name>
    <dbReference type="NCBI Taxonomy" id="66656"/>
    <lineage>
        <taxon>Eukaryota</taxon>
        <taxon>Viridiplantae</taxon>
        <taxon>Streptophyta</taxon>
        <taxon>Embryophyta</taxon>
        <taxon>Tracheophyta</taxon>
        <taxon>Spermatophyta</taxon>
        <taxon>Magnoliopsida</taxon>
        <taxon>eudicotyledons</taxon>
        <taxon>Gunneridae</taxon>
        <taxon>Pentapetalae</taxon>
        <taxon>rosids</taxon>
        <taxon>malvids</taxon>
        <taxon>Malvales</taxon>
        <taxon>Malvaceae</taxon>
        <taxon>Helicteroideae</taxon>
        <taxon>Durio</taxon>
    </lineage>
</organism>
<dbReference type="SUPFAM" id="SSF48371">
    <property type="entry name" value="ARM repeat"/>
    <property type="match status" value="1"/>
</dbReference>
<keyword evidence="9" id="KW-1185">Reference proteome</keyword>
<dbReference type="GO" id="GO:0005634">
    <property type="term" value="C:nucleus"/>
    <property type="evidence" value="ECO:0007669"/>
    <property type="project" value="UniProtKB-SubCell"/>
</dbReference>
<dbReference type="InterPro" id="IPR011989">
    <property type="entry name" value="ARM-like"/>
</dbReference>
<dbReference type="RefSeq" id="XP_022747119.1">
    <property type="nucleotide sequence ID" value="XM_022891384.1"/>
</dbReference>
<evidence type="ECO:0000256" key="4">
    <source>
        <dbReference type="ARBA" id="ARBA00022490"/>
    </source>
</evidence>
<dbReference type="Pfam" id="PF25780">
    <property type="entry name" value="TPR_IPO5"/>
    <property type="match status" value="1"/>
</dbReference>
<evidence type="ECO:0000256" key="2">
    <source>
        <dbReference type="ARBA" id="ARBA00004496"/>
    </source>
</evidence>
<dbReference type="Pfam" id="PF18808">
    <property type="entry name" value="Importin_rep_4"/>
    <property type="match status" value="1"/>
</dbReference>
<dbReference type="GeneID" id="111296903"/>
<protein>
    <submittedName>
        <fullName evidence="10">Importin-5-like</fullName>
    </submittedName>
</protein>
<evidence type="ECO:0000256" key="1">
    <source>
        <dbReference type="ARBA" id="ARBA00004123"/>
    </source>
</evidence>
<dbReference type="AlphaFoldDB" id="A0A6P5Z312"/>
<proteinExistence type="predicted"/>
<name>A0A6P5Z312_DURZI</name>
<gene>
    <name evidence="10" type="primary">LOC111296903</name>
</gene>
<dbReference type="InterPro" id="IPR000357">
    <property type="entry name" value="HEAT"/>
</dbReference>
<dbReference type="PANTHER" id="PTHR10527">
    <property type="entry name" value="IMPORTIN BETA"/>
    <property type="match status" value="1"/>
</dbReference>
<keyword evidence="4" id="KW-0963">Cytoplasm</keyword>
<comment type="subcellular location">
    <subcellularLocation>
        <location evidence="2">Cytoplasm</location>
    </subcellularLocation>
    <subcellularLocation>
        <location evidence="1">Nucleus</location>
    </subcellularLocation>
</comment>
<dbReference type="Proteomes" id="UP000515121">
    <property type="component" value="Unplaced"/>
</dbReference>
<reference evidence="10" key="1">
    <citation type="submission" date="2025-08" db="UniProtKB">
        <authorList>
            <consortium name="RefSeq"/>
        </authorList>
    </citation>
    <scope>IDENTIFICATION</scope>
    <source>
        <tissue evidence="10">Fruit stalk</tissue>
    </source>
</reference>
<keyword evidence="7" id="KW-0539">Nucleus</keyword>
<evidence type="ECO:0000256" key="3">
    <source>
        <dbReference type="ARBA" id="ARBA00022448"/>
    </source>
</evidence>
<evidence type="ECO:0000256" key="5">
    <source>
        <dbReference type="ARBA" id="ARBA00022737"/>
    </source>
</evidence>
<evidence type="ECO:0000259" key="8">
    <source>
        <dbReference type="Pfam" id="PF25780"/>
    </source>
</evidence>
<dbReference type="InterPro" id="IPR040122">
    <property type="entry name" value="Importin_beta"/>
</dbReference>
<feature type="domain" description="IPO4/5-like TPR repeats" evidence="8">
    <location>
        <begin position="137"/>
        <end position="279"/>
    </location>
</feature>
<evidence type="ECO:0000256" key="6">
    <source>
        <dbReference type="ARBA" id="ARBA00022927"/>
    </source>
</evidence>
<dbReference type="GO" id="GO:0006606">
    <property type="term" value="P:protein import into nucleus"/>
    <property type="evidence" value="ECO:0007669"/>
    <property type="project" value="InterPro"/>
</dbReference>
<keyword evidence="5" id="KW-0677">Repeat</keyword>
<dbReference type="Pfam" id="PF02985">
    <property type="entry name" value="HEAT"/>
    <property type="match status" value="1"/>
</dbReference>
<dbReference type="KEGG" id="dzi:111296903"/>